<keyword evidence="1" id="KW-1133">Transmembrane helix</keyword>
<accession>A0ABV7FH71</accession>
<feature type="transmembrane region" description="Helical" evidence="1">
    <location>
        <begin position="51"/>
        <end position="72"/>
    </location>
</feature>
<dbReference type="Proteomes" id="UP001595555">
    <property type="component" value="Unassembled WGS sequence"/>
</dbReference>
<name>A0ABV7FH71_9GAMM</name>
<dbReference type="InterPro" id="IPR009883">
    <property type="entry name" value="YgfX"/>
</dbReference>
<proteinExistence type="predicted"/>
<reference evidence="3" key="1">
    <citation type="journal article" date="2019" name="Int. J. Syst. Evol. Microbiol.">
        <title>The Global Catalogue of Microorganisms (GCM) 10K type strain sequencing project: providing services to taxonomists for standard genome sequencing and annotation.</title>
        <authorList>
            <consortium name="The Broad Institute Genomics Platform"/>
            <consortium name="The Broad Institute Genome Sequencing Center for Infectious Disease"/>
            <person name="Wu L."/>
            <person name="Ma J."/>
        </authorList>
    </citation>
    <scope>NUCLEOTIDE SEQUENCE [LARGE SCALE GENOMIC DNA]</scope>
    <source>
        <strain evidence="3">KCTC 52237</strain>
    </source>
</reference>
<protein>
    <submittedName>
        <fullName evidence="2">Protein YgfX</fullName>
    </submittedName>
</protein>
<dbReference type="EMBL" id="JBHRTF010000006">
    <property type="protein sequence ID" value="MFC3116847.1"/>
    <property type="molecule type" value="Genomic_DNA"/>
</dbReference>
<keyword evidence="3" id="KW-1185">Reference proteome</keyword>
<gene>
    <name evidence="2" type="ORF">ACFODX_14855</name>
</gene>
<evidence type="ECO:0000313" key="3">
    <source>
        <dbReference type="Proteomes" id="UP001595555"/>
    </source>
</evidence>
<evidence type="ECO:0000256" key="1">
    <source>
        <dbReference type="SAM" id="Phobius"/>
    </source>
</evidence>
<comment type="caution">
    <text evidence="2">The sequence shown here is derived from an EMBL/GenBank/DDBJ whole genome shotgun (WGS) entry which is preliminary data.</text>
</comment>
<dbReference type="RefSeq" id="WP_378120550.1">
    <property type="nucleotide sequence ID" value="NZ_JBHRTF010000006.1"/>
</dbReference>
<organism evidence="2 3">
    <name type="scientific">Cellvibrio fontiphilus</name>
    <dbReference type="NCBI Taxonomy" id="1815559"/>
    <lineage>
        <taxon>Bacteria</taxon>
        <taxon>Pseudomonadati</taxon>
        <taxon>Pseudomonadota</taxon>
        <taxon>Gammaproteobacteria</taxon>
        <taxon>Cellvibrionales</taxon>
        <taxon>Cellvibrionaceae</taxon>
        <taxon>Cellvibrio</taxon>
    </lineage>
</organism>
<keyword evidence="1" id="KW-0472">Membrane</keyword>
<sequence length="197" mass="21637">MQIQGFKKLTTDSQPSDQSTIGSLELSDVQLRALPPLAVLSISDSSFLRRLYLMFYCAMVAAIWVAFAPYWVDSNTGLVKSILCLCIAILSSGWLVHLYLRQKAAIPVGLLAYQAASGGYSGVVDSVEEGCWIFTGSGGDVKYQLAGEVLCWPWLIMLPLKNQAGVIKNVFIAMDALDARDQARLRTWLRACLKPKS</sequence>
<evidence type="ECO:0000313" key="2">
    <source>
        <dbReference type="EMBL" id="MFC3116847.1"/>
    </source>
</evidence>
<dbReference type="Pfam" id="PF07254">
    <property type="entry name" value="Cpta_toxin"/>
    <property type="match status" value="1"/>
</dbReference>
<feature type="transmembrane region" description="Helical" evidence="1">
    <location>
        <begin position="78"/>
        <end position="100"/>
    </location>
</feature>
<keyword evidence="1" id="KW-0812">Transmembrane</keyword>